<dbReference type="Proteomes" id="UP000576209">
    <property type="component" value="Unassembled WGS sequence"/>
</dbReference>
<dbReference type="AlphaFoldDB" id="A0A840DZR3"/>
<accession>A0A840DZR3</accession>
<dbReference type="GO" id="GO:0020037">
    <property type="term" value="F:heme binding"/>
    <property type="evidence" value="ECO:0007669"/>
    <property type="project" value="InterPro"/>
</dbReference>
<dbReference type="RefSeq" id="WP_183494729.1">
    <property type="nucleotide sequence ID" value="NZ_JACIFF010000002.1"/>
</dbReference>
<dbReference type="EMBL" id="JACIFF010000002">
    <property type="protein sequence ID" value="MBB4078481.1"/>
    <property type="molecule type" value="Genomic_DNA"/>
</dbReference>
<dbReference type="SUPFAM" id="SSF46626">
    <property type="entry name" value="Cytochrome c"/>
    <property type="match status" value="1"/>
</dbReference>
<evidence type="ECO:0008006" key="4">
    <source>
        <dbReference type="Google" id="ProtNLM"/>
    </source>
</evidence>
<keyword evidence="3" id="KW-1185">Reference proteome</keyword>
<comment type="caution">
    <text evidence="2">The sequence shown here is derived from an EMBL/GenBank/DDBJ whole genome shotgun (WGS) entry which is preliminary data.</text>
</comment>
<gene>
    <name evidence="2" type="ORF">GGR28_001094</name>
</gene>
<proteinExistence type="predicted"/>
<protein>
    <recommendedName>
        <fullName evidence="4">VCBS repeat protein</fullName>
    </recommendedName>
</protein>
<evidence type="ECO:0000313" key="2">
    <source>
        <dbReference type="EMBL" id="MBB4078481.1"/>
    </source>
</evidence>
<evidence type="ECO:0000256" key="1">
    <source>
        <dbReference type="ARBA" id="ARBA00022729"/>
    </source>
</evidence>
<name>A0A840DZR3_9BACT</name>
<dbReference type="GO" id="GO:0009055">
    <property type="term" value="F:electron transfer activity"/>
    <property type="evidence" value="ECO:0007669"/>
    <property type="project" value="InterPro"/>
</dbReference>
<dbReference type="PANTHER" id="PTHR46580:SF2">
    <property type="entry name" value="MAM DOMAIN-CONTAINING PROTEIN"/>
    <property type="match status" value="1"/>
</dbReference>
<dbReference type="InterPro" id="IPR013517">
    <property type="entry name" value="FG-GAP"/>
</dbReference>
<sequence length="527" mass="57939">MTPRLPEGVRGISVLAVAEYLGVLLLTRMRKLALSLIFLAGALLLLRCGAEPTPRALLAEHCSSCHLAPAPASLPKEVWEHNILPEMGARMGIKSMTYDPATKLGETEYQLARDHGIYPETPTISQADWERLSAYILDQAPDSLRAPSLPDLDDLPGFTPHSISAEGKLGSLVTYLGREENGLVIGDGYGNSSAWMHDEISIISTSRAPVVHRQPTAAGTMLLTIGNIYPTEASNGKLSLLHADGQTVIADSLHRPVYFLAVDLDDDGDEEIIVCEYGNFTGALTLLERMPSGAYRRSRLSGVAGSTRVVAEDLNADGRRDLVFLHAQGDEGIDVLYQQENGQFERESLLRFSPVWGTSWFELLDFDGDGDLDILTAHGDNADYSNILKPYHGLRIYTNDGRNRFSEAYFLPLPGATRLVARDFDHDGDTDVAVASNFADFRGHPGASFVYLENEGNPDSPTFTHRTTPLALNGRWLILEANDYDRDGDDDIVLGSFTLNPSSVPDTVERRWRDSDTDVLLLENRLQ</sequence>
<dbReference type="Gene3D" id="2.130.10.130">
    <property type="entry name" value="Integrin alpha, N-terminal"/>
    <property type="match status" value="1"/>
</dbReference>
<organism evidence="2 3">
    <name type="scientific">Neolewinella aquimaris</name>
    <dbReference type="NCBI Taxonomy" id="1835722"/>
    <lineage>
        <taxon>Bacteria</taxon>
        <taxon>Pseudomonadati</taxon>
        <taxon>Bacteroidota</taxon>
        <taxon>Saprospiria</taxon>
        <taxon>Saprospirales</taxon>
        <taxon>Lewinellaceae</taxon>
        <taxon>Neolewinella</taxon>
    </lineage>
</organism>
<reference evidence="2 3" key="1">
    <citation type="submission" date="2020-08" db="EMBL/GenBank/DDBJ databases">
        <title>Genomic Encyclopedia of Type Strains, Phase IV (KMG-IV): sequencing the most valuable type-strain genomes for metagenomic binning, comparative biology and taxonomic classification.</title>
        <authorList>
            <person name="Goeker M."/>
        </authorList>
    </citation>
    <scope>NUCLEOTIDE SEQUENCE [LARGE SCALE GENOMIC DNA]</scope>
    <source>
        <strain evidence="2 3">DSM 105137</strain>
    </source>
</reference>
<keyword evidence="1" id="KW-0732">Signal</keyword>
<dbReference type="Pfam" id="PF01839">
    <property type="entry name" value="FG-GAP"/>
    <property type="match status" value="1"/>
</dbReference>
<dbReference type="InterPro" id="IPR036909">
    <property type="entry name" value="Cyt_c-like_dom_sf"/>
</dbReference>
<dbReference type="InterPro" id="IPR028994">
    <property type="entry name" value="Integrin_alpha_N"/>
</dbReference>
<dbReference type="Pfam" id="PF13517">
    <property type="entry name" value="FG-GAP_3"/>
    <property type="match status" value="1"/>
</dbReference>
<dbReference type="PANTHER" id="PTHR46580">
    <property type="entry name" value="SENSOR KINASE-RELATED"/>
    <property type="match status" value="1"/>
</dbReference>
<evidence type="ECO:0000313" key="3">
    <source>
        <dbReference type="Proteomes" id="UP000576209"/>
    </source>
</evidence>
<dbReference type="SUPFAM" id="SSF69318">
    <property type="entry name" value="Integrin alpha N-terminal domain"/>
    <property type="match status" value="1"/>
</dbReference>